<keyword evidence="1" id="KW-0472">Membrane</keyword>
<evidence type="ECO:0000313" key="2">
    <source>
        <dbReference type="EMBL" id="MCW1934372.1"/>
    </source>
</evidence>
<evidence type="ECO:0000256" key="1">
    <source>
        <dbReference type="SAM" id="Phobius"/>
    </source>
</evidence>
<keyword evidence="1" id="KW-0812">Transmembrane</keyword>
<accession>A0ABT3H3J6</accession>
<comment type="caution">
    <text evidence="2">The sequence shown here is derived from an EMBL/GenBank/DDBJ whole genome shotgun (WGS) entry which is preliminary data.</text>
</comment>
<dbReference type="RefSeq" id="WP_264507173.1">
    <property type="nucleotide sequence ID" value="NZ_JAPDFL010000001.1"/>
</dbReference>
<keyword evidence="3" id="KW-1185">Reference proteome</keyword>
<feature type="transmembrane region" description="Helical" evidence="1">
    <location>
        <begin position="68"/>
        <end position="90"/>
    </location>
</feature>
<proteinExistence type="predicted"/>
<keyword evidence="1" id="KW-1133">Transmembrane helix</keyword>
<sequence>MTNPPPGWEGILAPDEQILWQGRPQTGMVWSDLISPVSIMGVFFTGFSIFWVTLAASMVPAGDPVFRLFPLFGLPFIAVGLYLLIGRLFWDAYVRQRTWYTLTNRKAYIATDGLFGRSLKPFDLREMNSLALDDGAPGTVWFHSQAYARRSFRTASGGRSGGSRRQTTVVRTGFRRIPDARRVYRLITDARETVMA</sequence>
<evidence type="ECO:0000313" key="3">
    <source>
        <dbReference type="Proteomes" id="UP001208938"/>
    </source>
</evidence>
<reference evidence="2 3" key="1">
    <citation type="submission" date="2022-10" db="EMBL/GenBank/DDBJ databases">
        <title>Pararhodobacter sp. nov., isolated from marine algae.</title>
        <authorList>
            <person name="Choi B.J."/>
            <person name="Kim J.M."/>
            <person name="Lee J.K."/>
            <person name="Choi D.G."/>
            <person name="Jeon C.O."/>
        </authorList>
    </citation>
    <scope>NUCLEOTIDE SEQUENCE [LARGE SCALE GENOMIC DNA]</scope>
    <source>
        <strain evidence="2 3">ZQ420</strain>
    </source>
</reference>
<feature type="transmembrane region" description="Helical" evidence="1">
    <location>
        <begin position="33"/>
        <end position="56"/>
    </location>
</feature>
<name>A0ABT3H3J6_9RHOB</name>
<organism evidence="2 3">
    <name type="scientific">Pararhodobacter zhoushanensis</name>
    <dbReference type="NCBI Taxonomy" id="2479545"/>
    <lineage>
        <taxon>Bacteria</taxon>
        <taxon>Pseudomonadati</taxon>
        <taxon>Pseudomonadota</taxon>
        <taxon>Alphaproteobacteria</taxon>
        <taxon>Rhodobacterales</taxon>
        <taxon>Paracoccaceae</taxon>
        <taxon>Pararhodobacter</taxon>
    </lineage>
</organism>
<evidence type="ECO:0008006" key="4">
    <source>
        <dbReference type="Google" id="ProtNLM"/>
    </source>
</evidence>
<gene>
    <name evidence="2" type="ORF">OKW52_19470</name>
</gene>
<protein>
    <recommendedName>
        <fullName evidence="4">PH domain-containing protein</fullName>
    </recommendedName>
</protein>
<dbReference type="EMBL" id="JAPDFL010000001">
    <property type="protein sequence ID" value="MCW1934372.1"/>
    <property type="molecule type" value="Genomic_DNA"/>
</dbReference>
<dbReference type="Proteomes" id="UP001208938">
    <property type="component" value="Unassembled WGS sequence"/>
</dbReference>